<dbReference type="HOGENOM" id="CLU_1518146_0_0_1"/>
<dbReference type="VEuPathDB" id="FungiDB:MPH_01721"/>
<sequence length="177" mass="18423">MSLDTDILIIGGGPSGLGMAIQLIRKFGIRNFTIVEKTDDIGGTWSHPTSTHFPSHSTPTGPRPSPCNRKYGPTSPRSPNNMTSADTPASTPPLTALSGTPTRAPGSSLSAKPTPSTSKKALLRQPQPYAARFSSQPSVLSPYPTHAPSPAPTPSAARSSTQRVGTTHLTGPTKTSL</sequence>
<dbReference type="PANTHER" id="PTHR42877">
    <property type="entry name" value="L-ORNITHINE N(5)-MONOOXYGENASE-RELATED"/>
    <property type="match status" value="1"/>
</dbReference>
<comment type="caution">
    <text evidence="3">The sequence shown here is derived from an EMBL/GenBank/DDBJ whole genome shotgun (WGS) entry which is preliminary data.</text>
</comment>
<feature type="compositionally biased region" description="Polar residues" evidence="2">
    <location>
        <begin position="75"/>
        <end position="119"/>
    </location>
</feature>
<evidence type="ECO:0000256" key="1">
    <source>
        <dbReference type="ARBA" id="ARBA00010139"/>
    </source>
</evidence>
<dbReference type="InterPro" id="IPR051209">
    <property type="entry name" value="FAD-bind_Monooxygenase_sf"/>
</dbReference>
<dbReference type="OrthoDB" id="74360at2759"/>
<evidence type="ECO:0000313" key="4">
    <source>
        <dbReference type="Proteomes" id="UP000007129"/>
    </source>
</evidence>
<dbReference type="AlphaFoldDB" id="K2SEV9"/>
<dbReference type="EMBL" id="AHHD01000072">
    <property type="protein sequence ID" value="EKG20964.1"/>
    <property type="molecule type" value="Genomic_DNA"/>
</dbReference>
<feature type="region of interest" description="Disordered" evidence="2">
    <location>
        <begin position="41"/>
        <end position="177"/>
    </location>
</feature>
<evidence type="ECO:0000256" key="2">
    <source>
        <dbReference type="SAM" id="MobiDB-lite"/>
    </source>
</evidence>
<reference evidence="3 4" key="1">
    <citation type="journal article" date="2012" name="BMC Genomics">
        <title>Tools to kill: Genome of one of the most destructive plant pathogenic fungi Macrophomina phaseolina.</title>
        <authorList>
            <person name="Islam M.S."/>
            <person name="Haque M.S."/>
            <person name="Islam M.M."/>
            <person name="Emdad E.M."/>
            <person name="Halim A."/>
            <person name="Hossen Q.M.M."/>
            <person name="Hossain M.Z."/>
            <person name="Ahmed B."/>
            <person name="Rahim S."/>
            <person name="Rahman M.S."/>
            <person name="Alam M.M."/>
            <person name="Hou S."/>
            <person name="Wan X."/>
            <person name="Saito J.A."/>
            <person name="Alam M."/>
        </authorList>
    </citation>
    <scope>NUCLEOTIDE SEQUENCE [LARGE SCALE GENOMIC DNA]</scope>
    <source>
        <strain evidence="3 4">MS6</strain>
    </source>
</reference>
<dbReference type="Pfam" id="PF13450">
    <property type="entry name" value="NAD_binding_8"/>
    <property type="match status" value="1"/>
</dbReference>
<organism evidence="3 4">
    <name type="scientific">Macrophomina phaseolina (strain MS6)</name>
    <name type="common">Charcoal rot fungus</name>
    <dbReference type="NCBI Taxonomy" id="1126212"/>
    <lineage>
        <taxon>Eukaryota</taxon>
        <taxon>Fungi</taxon>
        <taxon>Dikarya</taxon>
        <taxon>Ascomycota</taxon>
        <taxon>Pezizomycotina</taxon>
        <taxon>Dothideomycetes</taxon>
        <taxon>Dothideomycetes incertae sedis</taxon>
        <taxon>Botryosphaeriales</taxon>
        <taxon>Botryosphaeriaceae</taxon>
        <taxon>Macrophomina</taxon>
    </lineage>
</organism>
<comment type="similarity">
    <text evidence="1">Belongs to the FAD-binding monooxygenase family.</text>
</comment>
<accession>K2SEV9</accession>
<dbReference type="SUPFAM" id="SSF51905">
    <property type="entry name" value="FAD/NAD(P)-binding domain"/>
    <property type="match status" value="1"/>
</dbReference>
<gene>
    <name evidence="3" type="ORF">MPH_01721</name>
</gene>
<dbReference type="PANTHER" id="PTHR42877:SF5">
    <property type="entry name" value="L-ORNITHINE N(5)-MONOOXYGENASE-RELATED"/>
    <property type="match status" value="1"/>
</dbReference>
<dbReference type="InterPro" id="IPR036188">
    <property type="entry name" value="FAD/NAD-bd_sf"/>
</dbReference>
<evidence type="ECO:0000313" key="3">
    <source>
        <dbReference type="EMBL" id="EKG20964.1"/>
    </source>
</evidence>
<name>K2SEV9_MACPH</name>
<proteinExistence type="inferred from homology"/>
<feature type="compositionally biased region" description="Polar residues" evidence="2">
    <location>
        <begin position="162"/>
        <end position="177"/>
    </location>
</feature>
<dbReference type="Gene3D" id="3.50.50.60">
    <property type="entry name" value="FAD/NAD(P)-binding domain"/>
    <property type="match status" value="1"/>
</dbReference>
<dbReference type="InParanoid" id="K2SEV9"/>
<feature type="compositionally biased region" description="Low complexity" evidence="2">
    <location>
        <begin position="46"/>
        <end position="60"/>
    </location>
</feature>
<dbReference type="Proteomes" id="UP000007129">
    <property type="component" value="Unassembled WGS sequence"/>
</dbReference>
<protein>
    <submittedName>
        <fullName evidence="3">Uncharacterized protein</fullName>
    </submittedName>
</protein>